<evidence type="ECO:0000313" key="1">
    <source>
        <dbReference type="EMBL" id="TGL62950.1"/>
    </source>
</evidence>
<reference evidence="1" key="1">
    <citation type="journal article" date="2019" name="PLoS Negl. Trop. Dis.">
        <title>Revisiting the worldwide diversity of Leptospira species in the environment.</title>
        <authorList>
            <person name="Vincent A.T."/>
            <person name="Schiettekatte O."/>
            <person name="Bourhy P."/>
            <person name="Veyrier F.J."/>
            <person name="Picardeau M."/>
        </authorList>
    </citation>
    <scope>NUCLEOTIDE SEQUENCE [LARGE SCALE GENOMIC DNA]</scope>
    <source>
        <strain evidence="1">201702476</strain>
    </source>
</reference>
<gene>
    <name evidence="1" type="ORF">EHQ58_02025</name>
</gene>
<dbReference type="AlphaFoldDB" id="A0A4V3JS19"/>
<accession>A0A4V3JS19</accession>
<name>A0A4V3JS19_9LEPT</name>
<proteinExistence type="predicted"/>
<dbReference type="RefSeq" id="WP_135621673.1">
    <property type="nucleotide sequence ID" value="NZ_RQGD01000008.1"/>
</dbReference>
<evidence type="ECO:0000313" key="2">
    <source>
        <dbReference type="Proteomes" id="UP000297693"/>
    </source>
</evidence>
<protein>
    <submittedName>
        <fullName evidence="1">Uncharacterized protein</fullName>
    </submittedName>
</protein>
<dbReference type="EMBL" id="RQGD01000008">
    <property type="protein sequence ID" value="TGL62950.1"/>
    <property type="molecule type" value="Genomic_DNA"/>
</dbReference>
<dbReference type="OrthoDB" id="332020at2"/>
<sequence>MEYVESLLEEYYGLSLAFEEGTQSLGNSEAIEQLLAIEEEICWEVSLPVSESNRNLFRLIGKGKTITKYVNESLEKLEMARLQYAYDRRAFASKFVKAA</sequence>
<organism evidence="1 2">
    <name type="scientific">Leptospira ognonensis</name>
    <dbReference type="NCBI Taxonomy" id="2484945"/>
    <lineage>
        <taxon>Bacteria</taxon>
        <taxon>Pseudomonadati</taxon>
        <taxon>Spirochaetota</taxon>
        <taxon>Spirochaetia</taxon>
        <taxon>Leptospirales</taxon>
        <taxon>Leptospiraceae</taxon>
        <taxon>Leptospira</taxon>
    </lineage>
</organism>
<keyword evidence="2" id="KW-1185">Reference proteome</keyword>
<dbReference type="Proteomes" id="UP000297693">
    <property type="component" value="Unassembled WGS sequence"/>
</dbReference>
<comment type="caution">
    <text evidence="1">The sequence shown here is derived from an EMBL/GenBank/DDBJ whole genome shotgun (WGS) entry which is preliminary data.</text>
</comment>